<dbReference type="AlphaFoldDB" id="A0A660SL92"/>
<dbReference type="Proteomes" id="UP000268469">
    <property type="component" value="Unassembled WGS sequence"/>
</dbReference>
<organism evidence="1 2">
    <name type="scientific">candidate division WOR-3 bacterium</name>
    <dbReference type="NCBI Taxonomy" id="2052148"/>
    <lineage>
        <taxon>Bacteria</taxon>
        <taxon>Bacteria division WOR-3</taxon>
    </lineage>
</organism>
<evidence type="ECO:0000313" key="1">
    <source>
        <dbReference type="EMBL" id="RKX70720.1"/>
    </source>
</evidence>
<proteinExistence type="predicted"/>
<evidence type="ECO:0000313" key="2">
    <source>
        <dbReference type="Proteomes" id="UP000268469"/>
    </source>
</evidence>
<reference evidence="1 2" key="1">
    <citation type="submission" date="2018-06" db="EMBL/GenBank/DDBJ databases">
        <title>Extensive metabolic versatility and redundancy in microbially diverse, dynamic hydrothermal sediments.</title>
        <authorList>
            <person name="Dombrowski N."/>
            <person name="Teske A."/>
            <person name="Baker B.J."/>
        </authorList>
    </citation>
    <scope>NUCLEOTIDE SEQUENCE [LARGE SCALE GENOMIC DNA]</scope>
    <source>
        <strain evidence="1">B36_G15</strain>
    </source>
</reference>
<dbReference type="EMBL" id="QNBE01000029">
    <property type="protein sequence ID" value="RKX70720.1"/>
    <property type="molecule type" value="Genomic_DNA"/>
</dbReference>
<name>A0A660SL92_UNCW3</name>
<protein>
    <submittedName>
        <fullName evidence="1">Uncharacterized protein</fullName>
    </submittedName>
</protein>
<accession>A0A660SL92</accession>
<gene>
    <name evidence="1" type="ORF">DRP53_03975</name>
</gene>
<sequence>MRSMVIPLALLIGCQEPNPVFTNIVGITKDTLTMEGIDSIIVILRDIDPVDRVNWRLRKDTTENEGWFRFDSVCYGDENSVTYIIIGVDSSDNKKYQTRQYNVTVSGPIDTVPTIWLVRK</sequence>
<comment type="caution">
    <text evidence="1">The sequence shown here is derived from an EMBL/GenBank/DDBJ whole genome shotgun (WGS) entry which is preliminary data.</text>
</comment>